<dbReference type="InterPro" id="IPR012786">
    <property type="entry name" value="Protocat_dOase_a"/>
</dbReference>
<feature type="compositionally biased region" description="Basic and acidic residues" evidence="4">
    <location>
        <begin position="71"/>
        <end position="80"/>
    </location>
</feature>
<dbReference type="NCBIfam" id="TIGR02423">
    <property type="entry name" value="protocat_alph"/>
    <property type="match status" value="1"/>
</dbReference>
<evidence type="ECO:0000313" key="9">
    <source>
        <dbReference type="Proteomes" id="UP000236729"/>
    </source>
</evidence>
<evidence type="ECO:0000256" key="2">
    <source>
        <dbReference type="ARBA" id="ARBA00022964"/>
    </source>
</evidence>
<dbReference type="AlphaFoldDB" id="A0A1H5W6N1"/>
<feature type="region of interest" description="Disordered" evidence="4">
    <location>
        <begin position="71"/>
        <end position="90"/>
    </location>
</feature>
<sequence>MGASTPPATTPSQTVGPFYALPGGILWAEGPEVVADGTPGSFLLRGRLLDGAGDPIPDGVVEIWQADARGRFDHPDDPRPESSSWQGFGRCPTDADGEFWFRTVKPGPLPAPGGATEAPHINVTVLARGMLNRVVTRVYFPDEEQANAADPVLSTVDPARRGTLLATPDDQGYRFDIRIQGDDETVFFAI</sequence>
<evidence type="ECO:0000313" key="8">
    <source>
        <dbReference type="Proteomes" id="UP000199690"/>
    </source>
</evidence>
<reference evidence="8 9" key="2">
    <citation type="submission" date="2016-10" db="EMBL/GenBank/DDBJ databases">
        <authorList>
            <person name="Varghese N."/>
            <person name="Submissions S."/>
        </authorList>
    </citation>
    <scope>NUCLEOTIDE SEQUENCE [LARGE SCALE GENOMIC DNA]</scope>
    <source>
        <strain evidence="9">ATCC 20501</strain>
        <strain evidence="7 8">CGMCC 4.3529</strain>
    </source>
</reference>
<dbReference type="Gene3D" id="2.60.130.10">
    <property type="entry name" value="Aromatic compound dioxygenase"/>
    <property type="match status" value="1"/>
</dbReference>
<reference evidence="6" key="1">
    <citation type="submission" date="2016-10" db="EMBL/GenBank/DDBJ databases">
        <authorList>
            <person name="de Groot N.N."/>
        </authorList>
    </citation>
    <scope>NUCLEOTIDE SEQUENCE [LARGE SCALE GENOMIC DNA]</scope>
    <source>
        <strain evidence="6">ATCC 20501</strain>
    </source>
</reference>
<keyword evidence="2 6" id="KW-0223">Dioxygenase</keyword>
<dbReference type="RefSeq" id="WP_093353131.1">
    <property type="nucleotide sequence ID" value="NZ_FNVB01000002.1"/>
</dbReference>
<feature type="domain" description="Intradiol ring-cleavage dioxygenases" evidence="5">
    <location>
        <begin position="44"/>
        <end position="72"/>
    </location>
</feature>
<dbReference type="Proteomes" id="UP000199690">
    <property type="component" value="Unassembled WGS sequence"/>
</dbReference>
<protein>
    <submittedName>
        <fullName evidence="6">Protocatechuate 3,4-dioxygenase, alpha subunit</fullName>
    </submittedName>
</protein>
<dbReference type="Proteomes" id="UP000236729">
    <property type="component" value="Unassembled WGS sequence"/>
</dbReference>
<evidence type="ECO:0000256" key="3">
    <source>
        <dbReference type="ARBA" id="ARBA00023002"/>
    </source>
</evidence>
<accession>A0A1I1UQD0</accession>
<evidence type="ECO:0000313" key="7">
    <source>
        <dbReference type="EMBL" id="SFD72805.1"/>
    </source>
</evidence>
<evidence type="ECO:0000256" key="1">
    <source>
        <dbReference type="ARBA" id="ARBA00007825"/>
    </source>
</evidence>
<dbReference type="SMR" id="A0A1H5W6N1"/>
<organism evidence="6 9">
    <name type="scientific">Saccharopolyspora kobensis</name>
    <dbReference type="NCBI Taxonomy" id="146035"/>
    <lineage>
        <taxon>Bacteria</taxon>
        <taxon>Bacillati</taxon>
        <taxon>Actinomycetota</taxon>
        <taxon>Actinomycetes</taxon>
        <taxon>Pseudonocardiales</taxon>
        <taxon>Pseudonocardiaceae</taxon>
        <taxon>Saccharopolyspora</taxon>
    </lineage>
</organism>
<dbReference type="GO" id="GO:0008199">
    <property type="term" value="F:ferric iron binding"/>
    <property type="evidence" value="ECO:0007669"/>
    <property type="project" value="InterPro"/>
</dbReference>
<evidence type="ECO:0000313" key="6">
    <source>
        <dbReference type="EMBL" id="SEF95070.1"/>
    </source>
</evidence>
<comment type="similarity">
    <text evidence="1">Belongs to the intradiol ring-cleavage dioxygenase family.</text>
</comment>
<gene>
    <name evidence="6" type="ORF">SAMN02982929_01094</name>
    <name evidence="7" type="ORF">SAMN05216506_10666</name>
</gene>
<evidence type="ECO:0000259" key="5">
    <source>
        <dbReference type="PROSITE" id="PS00083"/>
    </source>
</evidence>
<dbReference type="InterPro" id="IPR015889">
    <property type="entry name" value="Intradiol_dOase_core"/>
</dbReference>
<dbReference type="InterPro" id="IPR000627">
    <property type="entry name" value="Intradiol_dOase_C"/>
</dbReference>
<dbReference type="PANTHER" id="PTHR33711">
    <property type="entry name" value="DIOXYGENASE, PUTATIVE (AFU_ORTHOLOGUE AFUA_2G02910)-RELATED"/>
    <property type="match status" value="1"/>
</dbReference>
<dbReference type="SUPFAM" id="SSF49482">
    <property type="entry name" value="Aromatic compound dioxygenase"/>
    <property type="match status" value="1"/>
</dbReference>
<evidence type="ECO:0000256" key="4">
    <source>
        <dbReference type="SAM" id="MobiDB-lite"/>
    </source>
</evidence>
<dbReference type="PROSITE" id="PS00083">
    <property type="entry name" value="INTRADIOL_DIOXYGENAS"/>
    <property type="match status" value="1"/>
</dbReference>
<dbReference type="EMBL" id="FOME01000006">
    <property type="protein sequence ID" value="SFD72805.1"/>
    <property type="molecule type" value="Genomic_DNA"/>
</dbReference>
<dbReference type="EMBL" id="FNVB01000002">
    <property type="protein sequence ID" value="SEF95070.1"/>
    <property type="molecule type" value="Genomic_DNA"/>
</dbReference>
<dbReference type="CDD" id="cd03463">
    <property type="entry name" value="3_4-PCD_alpha"/>
    <property type="match status" value="1"/>
</dbReference>
<dbReference type="GO" id="GO:0018578">
    <property type="term" value="F:protocatechuate 3,4-dioxygenase activity"/>
    <property type="evidence" value="ECO:0007669"/>
    <property type="project" value="InterPro"/>
</dbReference>
<dbReference type="InterPro" id="IPR050770">
    <property type="entry name" value="Intradiol_RC_Dioxygenase"/>
</dbReference>
<keyword evidence="3" id="KW-0560">Oxidoreductase</keyword>
<proteinExistence type="inferred from homology"/>
<keyword evidence="8" id="KW-1185">Reference proteome</keyword>
<dbReference type="Pfam" id="PF00775">
    <property type="entry name" value="Dioxygenase_C"/>
    <property type="match status" value="1"/>
</dbReference>
<dbReference type="PANTHER" id="PTHR33711:SF9">
    <property type="entry name" value="PROTOCATECHUATE 3,4-DIOXYGENASE ALPHA CHAIN"/>
    <property type="match status" value="1"/>
</dbReference>
<accession>A0A1H5W6N1</accession>
<name>A0A1H5W6N1_9PSEU</name>